<comment type="caution">
    <text evidence="2">The sequence shown here is derived from an EMBL/GenBank/DDBJ whole genome shotgun (WGS) entry which is preliminary data.</text>
</comment>
<dbReference type="PANTHER" id="PTHR47615:SF1">
    <property type="entry name" value="COILED-COIL DOMAIN-CONTAINING PROTEIN 158"/>
    <property type="match status" value="1"/>
</dbReference>
<dbReference type="Pfam" id="PF15921">
    <property type="entry name" value="CCDC158"/>
    <property type="match status" value="2"/>
</dbReference>
<feature type="coiled-coil region" evidence="1">
    <location>
        <begin position="403"/>
        <end position="455"/>
    </location>
</feature>
<dbReference type="EMBL" id="JAINUF010000001">
    <property type="protein sequence ID" value="KAJ8381181.1"/>
    <property type="molecule type" value="Genomic_DNA"/>
</dbReference>
<accession>A0A9Q1GBJ2</accession>
<evidence type="ECO:0000313" key="3">
    <source>
        <dbReference type="Proteomes" id="UP001152622"/>
    </source>
</evidence>
<evidence type="ECO:0000256" key="1">
    <source>
        <dbReference type="SAM" id="Coils"/>
    </source>
</evidence>
<dbReference type="InterPro" id="IPR031809">
    <property type="entry name" value="CCDC158"/>
</dbReference>
<feature type="coiled-coil region" evidence="1">
    <location>
        <begin position="484"/>
        <end position="553"/>
    </location>
</feature>
<dbReference type="OrthoDB" id="10072099at2759"/>
<dbReference type="AlphaFoldDB" id="A0A9Q1GBJ2"/>
<gene>
    <name evidence="2" type="ORF">SKAU_G00019590</name>
</gene>
<keyword evidence="3" id="KW-1185">Reference proteome</keyword>
<reference evidence="2" key="1">
    <citation type="journal article" date="2023" name="Science">
        <title>Genome structures resolve the early diversification of teleost fishes.</title>
        <authorList>
            <person name="Parey E."/>
            <person name="Louis A."/>
            <person name="Montfort J."/>
            <person name="Bouchez O."/>
            <person name="Roques C."/>
            <person name="Iampietro C."/>
            <person name="Lluch J."/>
            <person name="Castinel A."/>
            <person name="Donnadieu C."/>
            <person name="Desvignes T."/>
            <person name="Floi Bucao C."/>
            <person name="Jouanno E."/>
            <person name="Wen M."/>
            <person name="Mejri S."/>
            <person name="Dirks R."/>
            <person name="Jansen H."/>
            <person name="Henkel C."/>
            <person name="Chen W.J."/>
            <person name="Zahm M."/>
            <person name="Cabau C."/>
            <person name="Klopp C."/>
            <person name="Thompson A.W."/>
            <person name="Robinson-Rechavi M."/>
            <person name="Braasch I."/>
            <person name="Lecointre G."/>
            <person name="Bobe J."/>
            <person name="Postlethwait J.H."/>
            <person name="Berthelot C."/>
            <person name="Roest Crollius H."/>
            <person name="Guiguen Y."/>
        </authorList>
    </citation>
    <scope>NUCLEOTIDE SEQUENCE</scope>
    <source>
        <strain evidence="2">WJC10195</strain>
    </source>
</reference>
<dbReference type="Proteomes" id="UP001152622">
    <property type="component" value="Chromosome 1"/>
</dbReference>
<feature type="coiled-coil region" evidence="1">
    <location>
        <begin position="85"/>
        <end position="174"/>
    </location>
</feature>
<feature type="coiled-coil region" evidence="1">
    <location>
        <begin position="200"/>
        <end position="360"/>
    </location>
</feature>
<name>A0A9Q1GBJ2_SYNKA</name>
<sequence length="627" mass="73303">MISLWYVFTGPQVDQRKTQEELALEKEQNRRLWERDRGHSFAIDGLRQELDERSLGVLELENIVGSLKEECQTMMEKQKSGEKQQSKMQENATRLRSELKEARDQLQLAEQEQARDHVTKEVKEREGKRLLSLQQEVKMMQSLLEEQVREVKRLQVLLEEKNCEEKRLKGLLEDQGCEGKRLNDLLEARQDEWKRLQGVLENQEYKTKRLKGLLDEQRQKWRRVQGLLEEKEREGNMLQGILGEQKLEEKRLHDLLEEQKREKMRLKGLLEDRERELLQKEQDMQQDQARLQEAQGHTQALMAEGEALRLKLEDKEKMVELLQLQMEGMTQLSLQHSHSIEVLQEEKKWLIGEIDKHQLEIHQLKVGWEQQGHVLGALEQEQVQQKGALSERNRSLHELTLHKQRMTAELEVQRVQLVSLTDEHEAVKKTHISKIEELEGIAAKLRGQLQTVQADLFQAQSTLRTLEGADEHGMKVALGMQRRITAKREQIDTLQGRIQMMEETADKLTKDKRQQAAECKRLSQELANVTLEKKRLESEVEALRCLEKQLREKVGKQEVALDKRQQSPGLASFNRRYDESYLKYGDSHAPSPLCVVCGKKLSNEAMKPSKLLWHVESKHPALKDKVI</sequence>
<evidence type="ECO:0000313" key="2">
    <source>
        <dbReference type="EMBL" id="KAJ8381181.1"/>
    </source>
</evidence>
<protein>
    <submittedName>
        <fullName evidence="2">Uncharacterized protein</fullName>
    </submittedName>
</protein>
<keyword evidence="1" id="KW-0175">Coiled coil</keyword>
<proteinExistence type="predicted"/>
<organism evidence="2 3">
    <name type="scientific">Synaphobranchus kaupii</name>
    <name type="common">Kaup's arrowtooth eel</name>
    <dbReference type="NCBI Taxonomy" id="118154"/>
    <lineage>
        <taxon>Eukaryota</taxon>
        <taxon>Metazoa</taxon>
        <taxon>Chordata</taxon>
        <taxon>Craniata</taxon>
        <taxon>Vertebrata</taxon>
        <taxon>Euteleostomi</taxon>
        <taxon>Actinopterygii</taxon>
        <taxon>Neopterygii</taxon>
        <taxon>Teleostei</taxon>
        <taxon>Anguilliformes</taxon>
        <taxon>Synaphobranchidae</taxon>
        <taxon>Synaphobranchus</taxon>
    </lineage>
</organism>
<dbReference type="PANTHER" id="PTHR47615">
    <property type="entry name" value="COILED-COIL DOMAIN-CONTAINING PROTEIN 158"/>
    <property type="match status" value="1"/>
</dbReference>